<proteinExistence type="predicted"/>
<dbReference type="InterPro" id="IPR036397">
    <property type="entry name" value="RNaseH_sf"/>
</dbReference>
<dbReference type="PROSITE" id="PS50994">
    <property type="entry name" value="INTEGRASE"/>
    <property type="match status" value="1"/>
</dbReference>
<dbReference type="InterPro" id="IPR025724">
    <property type="entry name" value="GAG-pre-integrase_dom"/>
</dbReference>
<dbReference type="Pfam" id="PF00665">
    <property type="entry name" value="rve"/>
    <property type="match status" value="1"/>
</dbReference>
<name>A0A396JTX3_MEDTR</name>
<dbReference type="GO" id="GO:0015074">
    <property type="term" value="P:DNA integration"/>
    <property type="evidence" value="ECO:0007669"/>
    <property type="project" value="InterPro"/>
</dbReference>
<dbReference type="PANTHER" id="PTHR42648">
    <property type="entry name" value="TRANSPOSASE, PUTATIVE-RELATED"/>
    <property type="match status" value="1"/>
</dbReference>
<dbReference type="Pfam" id="PF25597">
    <property type="entry name" value="SH3_retrovirus"/>
    <property type="match status" value="1"/>
</dbReference>
<evidence type="ECO:0000313" key="2">
    <source>
        <dbReference type="EMBL" id="RHN79678.1"/>
    </source>
</evidence>
<keyword evidence="2" id="KW-0808">Transferase</keyword>
<dbReference type="Gene3D" id="3.30.420.10">
    <property type="entry name" value="Ribonuclease H-like superfamily/Ribonuclease H"/>
    <property type="match status" value="1"/>
</dbReference>
<keyword evidence="2" id="KW-0548">Nucleotidyltransferase</keyword>
<dbReference type="GO" id="GO:0003964">
    <property type="term" value="F:RNA-directed DNA polymerase activity"/>
    <property type="evidence" value="ECO:0007669"/>
    <property type="project" value="UniProtKB-KW"/>
</dbReference>
<dbReference type="Proteomes" id="UP000265566">
    <property type="component" value="Chromosome 1"/>
</dbReference>
<protein>
    <submittedName>
        <fullName evidence="2">Putative RNA-directed DNA polymerase</fullName>
        <ecNumber evidence="2">2.7.7.49</ecNumber>
    </submittedName>
</protein>
<sequence length="364" mass="41826">MVEGDSTMDLWHKRLGHPSEKVLKFIPHVSQHSRSKNNRPCDVCPRAKQHRDSFPLSENNAASLFELVHCDLWGSYRTRSSCGAQYYLTIVDDYSRAVWVYLLCNKTEIETMFLNFVAFVDRQFDKKIKKVRSDNGTEFNCLRDYFFNNGIVFETSCVGTPQQNGRVERKHQHIMNVARALRFQGHLPMQFWGECVLTACYLINRTPSSVLNYKTPYEKLFGKVPKFHNMKIFGCLCYAHNQRRDGDKFASRSRKCIFVGYPYGKKGWKLYDLESKEYIVSRDVKFYEHEFPFDVQLDTTHSTPFIDSEYVTEDIGFETYDASFEGGGASMALQDNEQTQLQGGLHGDCNGADVAANEGLSVSG</sequence>
<accession>A0A396JTX3</accession>
<dbReference type="PANTHER" id="PTHR42648:SF31">
    <property type="entry name" value="RNA-DIRECTED DNA POLYMERASE"/>
    <property type="match status" value="1"/>
</dbReference>
<keyword evidence="2" id="KW-0695">RNA-directed DNA polymerase</keyword>
<dbReference type="InterPro" id="IPR012337">
    <property type="entry name" value="RNaseH-like_sf"/>
</dbReference>
<dbReference type="EC" id="2.7.7.49" evidence="2"/>
<dbReference type="AlphaFoldDB" id="A0A396JTX3"/>
<dbReference type="Pfam" id="PF13976">
    <property type="entry name" value="gag_pre-integrs"/>
    <property type="match status" value="1"/>
</dbReference>
<dbReference type="InterPro" id="IPR039537">
    <property type="entry name" value="Retrotran_Ty1/copia-like"/>
</dbReference>
<dbReference type="InterPro" id="IPR057670">
    <property type="entry name" value="SH3_retrovirus"/>
</dbReference>
<dbReference type="Gramene" id="rna3501">
    <property type="protein sequence ID" value="RHN79678.1"/>
    <property type="gene ID" value="gene3501"/>
</dbReference>
<comment type="caution">
    <text evidence="2">The sequence shown here is derived from an EMBL/GenBank/DDBJ whole genome shotgun (WGS) entry which is preliminary data.</text>
</comment>
<dbReference type="GO" id="GO:0003676">
    <property type="term" value="F:nucleic acid binding"/>
    <property type="evidence" value="ECO:0007669"/>
    <property type="project" value="InterPro"/>
</dbReference>
<evidence type="ECO:0000259" key="1">
    <source>
        <dbReference type="PROSITE" id="PS50994"/>
    </source>
</evidence>
<dbReference type="EMBL" id="PSQE01000001">
    <property type="protein sequence ID" value="RHN79678.1"/>
    <property type="molecule type" value="Genomic_DNA"/>
</dbReference>
<gene>
    <name evidence="2" type="ORF">MtrunA17_Chr1g0179941</name>
</gene>
<feature type="domain" description="Integrase catalytic" evidence="1">
    <location>
        <begin position="51"/>
        <end position="224"/>
    </location>
</feature>
<dbReference type="SUPFAM" id="SSF53098">
    <property type="entry name" value="Ribonuclease H-like"/>
    <property type="match status" value="1"/>
</dbReference>
<dbReference type="InterPro" id="IPR001584">
    <property type="entry name" value="Integrase_cat-core"/>
</dbReference>
<organism evidence="2">
    <name type="scientific">Medicago truncatula</name>
    <name type="common">Barrel medic</name>
    <name type="synonym">Medicago tribuloides</name>
    <dbReference type="NCBI Taxonomy" id="3880"/>
    <lineage>
        <taxon>Eukaryota</taxon>
        <taxon>Viridiplantae</taxon>
        <taxon>Streptophyta</taxon>
        <taxon>Embryophyta</taxon>
        <taxon>Tracheophyta</taxon>
        <taxon>Spermatophyta</taxon>
        <taxon>Magnoliopsida</taxon>
        <taxon>eudicotyledons</taxon>
        <taxon>Gunneridae</taxon>
        <taxon>Pentapetalae</taxon>
        <taxon>rosids</taxon>
        <taxon>fabids</taxon>
        <taxon>Fabales</taxon>
        <taxon>Fabaceae</taxon>
        <taxon>Papilionoideae</taxon>
        <taxon>50 kb inversion clade</taxon>
        <taxon>NPAAA clade</taxon>
        <taxon>Hologalegina</taxon>
        <taxon>IRL clade</taxon>
        <taxon>Trifolieae</taxon>
        <taxon>Medicago</taxon>
    </lineage>
</organism>
<reference evidence="2" key="1">
    <citation type="journal article" date="2018" name="Nat. Plants">
        <title>Whole-genome landscape of Medicago truncatula symbiotic genes.</title>
        <authorList>
            <person name="Pecrix Y."/>
            <person name="Gamas P."/>
            <person name="Carrere S."/>
        </authorList>
    </citation>
    <scope>NUCLEOTIDE SEQUENCE</scope>
    <source>
        <tissue evidence="2">Leaves</tissue>
    </source>
</reference>